<dbReference type="InterPro" id="IPR050090">
    <property type="entry name" value="Tyrosine_recombinase_XerCD"/>
</dbReference>
<dbReference type="InterPro" id="IPR010998">
    <property type="entry name" value="Integrase_recombinase_N"/>
</dbReference>
<dbReference type="InterPro" id="IPR013762">
    <property type="entry name" value="Integrase-like_cat_sf"/>
</dbReference>
<evidence type="ECO:0000313" key="8">
    <source>
        <dbReference type="Proteomes" id="UP000243250"/>
    </source>
</evidence>
<dbReference type="Pfam" id="PF00589">
    <property type="entry name" value="Phage_integrase"/>
    <property type="match status" value="1"/>
</dbReference>
<feature type="domain" description="Core-binding (CB)" evidence="6">
    <location>
        <begin position="33"/>
        <end position="115"/>
    </location>
</feature>
<dbReference type="PANTHER" id="PTHR30349">
    <property type="entry name" value="PHAGE INTEGRASE-RELATED"/>
    <property type="match status" value="1"/>
</dbReference>
<name>A0A1I6HH98_9EURY</name>
<dbReference type="Pfam" id="PF13495">
    <property type="entry name" value="Phage_int_SAM_4"/>
    <property type="match status" value="1"/>
</dbReference>
<dbReference type="Gene3D" id="1.10.443.10">
    <property type="entry name" value="Intergrase catalytic core"/>
    <property type="match status" value="1"/>
</dbReference>
<evidence type="ECO:0000256" key="4">
    <source>
        <dbReference type="PROSITE-ProRule" id="PRU01248"/>
    </source>
</evidence>
<dbReference type="GO" id="GO:0006310">
    <property type="term" value="P:DNA recombination"/>
    <property type="evidence" value="ECO:0007669"/>
    <property type="project" value="UniProtKB-KW"/>
</dbReference>
<sequence length="366" mass="43731">MTNEKRREIADAFGKDLDPLSKLEQTFVEHELKPFDAALDDLIDYETTPQGTINNYTTPIRQWKTFMERHNRHPACPAERHVVEFITYLRNERENSDNTIKPKIRHLNSVFKYWQSDSAFPHDDAFNPFEKELQKGYLSPEEAKEPPRVSVPDLREKLQDVNHWRDRTVIVTQLKLGLRASELCNIKLSEINIRHQELRDHYDEMGTHRRVRDRPNSVYIPPDRELNKSSVPRVLPLDDELRLLLIEYLLVRPDNGKPWVFLSPTRHNQMNNSKVNEIWKNHFHPEYQFDEDDPYRSITSHFGRHRFSTFFRNERGWQEEKVQYMTGHKGSYDSDEHDSLSTYVHTYYEDIKDRYLDEVYKFGLGV</sequence>
<dbReference type="Proteomes" id="UP000243250">
    <property type="component" value="Unassembled WGS sequence"/>
</dbReference>
<dbReference type="InterPro" id="IPR044068">
    <property type="entry name" value="CB"/>
</dbReference>
<feature type="domain" description="Tyr recombinase" evidence="5">
    <location>
        <begin position="144"/>
        <end position="356"/>
    </location>
</feature>
<dbReference type="InterPro" id="IPR004107">
    <property type="entry name" value="Integrase_SAM-like_N"/>
</dbReference>
<dbReference type="GO" id="GO:0003677">
    <property type="term" value="F:DNA binding"/>
    <property type="evidence" value="ECO:0007669"/>
    <property type="project" value="UniProtKB-UniRule"/>
</dbReference>
<reference evidence="8" key="1">
    <citation type="submission" date="2016-10" db="EMBL/GenBank/DDBJ databases">
        <authorList>
            <person name="Varghese N."/>
            <person name="Submissions S."/>
        </authorList>
    </citation>
    <scope>NUCLEOTIDE SEQUENCE [LARGE SCALE GENOMIC DNA]</scope>
    <source>
        <strain evidence="8">CGMCC 1.8711</strain>
    </source>
</reference>
<evidence type="ECO:0000259" key="5">
    <source>
        <dbReference type="PROSITE" id="PS51898"/>
    </source>
</evidence>
<organism evidence="7 8">
    <name type="scientific">Halogeometricum limi</name>
    <dbReference type="NCBI Taxonomy" id="555875"/>
    <lineage>
        <taxon>Archaea</taxon>
        <taxon>Methanobacteriati</taxon>
        <taxon>Methanobacteriota</taxon>
        <taxon>Stenosarchaea group</taxon>
        <taxon>Halobacteria</taxon>
        <taxon>Halobacteriales</taxon>
        <taxon>Haloferacaceae</taxon>
        <taxon>Halogeometricum</taxon>
    </lineage>
</organism>
<dbReference type="InterPro" id="IPR002104">
    <property type="entry name" value="Integrase_catalytic"/>
</dbReference>
<keyword evidence="3" id="KW-0233">DNA recombination</keyword>
<accession>A0A1I6HH98</accession>
<gene>
    <name evidence="7" type="ORF">SAMN04488124_2236</name>
</gene>
<dbReference type="GO" id="GO:0015074">
    <property type="term" value="P:DNA integration"/>
    <property type="evidence" value="ECO:0007669"/>
    <property type="project" value="UniProtKB-KW"/>
</dbReference>
<dbReference type="PROSITE" id="PS51898">
    <property type="entry name" value="TYR_RECOMBINASE"/>
    <property type="match status" value="1"/>
</dbReference>
<keyword evidence="1" id="KW-0229">DNA integration</keyword>
<evidence type="ECO:0000256" key="2">
    <source>
        <dbReference type="ARBA" id="ARBA00023125"/>
    </source>
</evidence>
<dbReference type="PANTHER" id="PTHR30349:SF92">
    <property type="entry name" value="SITE-SPECIFIC RECOMBINASE"/>
    <property type="match status" value="1"/>
</dbReference>
<dbReference type="EMBL" id="FOYS01000003">
    <property type="protein sequence ID" value="SFR53758.1"/>
    <property type="molecule type" value="Genomic_DNA"/>
</dbReference>
<dbReference type="PROSITE" id="PS51900">
    <property type="entry name" value="CB"/>
    <property type="match status" value="1"/>
</dbReference>
<dbReference type="Gene3D" id="1.10.150.130">
    <property type="match status" value="1"/>
</dbReference>
<evidence type="ECO:0000313" key="7">
    <source>
        <dbReference type="EMBL" id="SFR53758.1"/>
    </source>
</evidence>
<dbReference type="CDD" id="cd00397">
    <property type="entry name" value="DNA_BRE_C"/>
    <property type="match status" value="1"/>
</dbReference>
<dbReference type="SUPFAM" id="SSF56349">
    <property type="entry name" value="DNA breaking-rejoining enzymes"/>
    <property type="match status" value="1"/>
</dbReference>
<dbReference type="InterPro" id="IPR011010">
    <property type="entry name" value="DNA_brk_join_enz"/>
</dbReference>
<dbReference type="AlphaFoldDB" id="A0A1I6HH98"/>
<evidence type="ECO:0000256" key="1">
    <source>
        <dbReference type="ARBA" id="ARBA00022908"/>
    </source>
</evidence>
<protein>
    <submittedName>
        <fullName evidence="7">Integrase/recombinase XerD</fullName>
    </submittedName>
</protein>
<proteinExistence type="predicted"/>
<keyword evidence="2 4" id="KW-0238">DNA-binding</keyword>
<dbReference type="STRING" id="555875.SAMN04488124_2236"/>
<keyword evidence="8" id="KW-1185">Reference proteome</keyword>
<dbReference type="RefSeq" id="WP_089880676.1">
    <property type="nucleotide sequence ID" value="NZ_FOYS01000003.1"/>
</dbReference>
<evidence type="ECO:0000259" key="6">
    <source>
        <dbReference type="PROSITE" id="PS51900"/>
    </source>
</evidence>
<dbReference type="OrthoDB" id="210067at2157"/>
<evidence type="ECO:0000256" key="3">
    <source>
        <dbReference type="ARBA" id="ARBA00023172"/>
    </source>
</evidence>